<comment type="caution">
    <text evidence="2">The sequence shown here is derived from an EMBL/GenBank/DDBJ whole genome shotgun (WGS) entry which is preliminary data.</text>
</comment>
<evidence type="ECO:0000256" key="1">
    <source>
        <dbReference type="SAM" id="MobiDB-lite"/>
    </source>
</evidence>
<reference evidence="2" key="1">
    <citation type="journal article" date="2022" name="bioRxiv">
        <title>Sequencing and chromosome-scale assembly of the giantPleurodeles waltlgenome.</title>
        <authorList>
            <person name="Brown T."/>
            <person name="Elewa A."/>
            <person name="Iarovenko S."/>
            <person name="Subramanian E."/>
            <person name="Araus A.J."/>
            <person name="Petzold A."/>
            <person name="Susuki M."/>
            <person name="Suzuki K.-i.T."/>
            <person name="Hayashi T."/>
            <person name="Toyoda A."/>
            <person name="Oliveira C."/>
            <person name="Osipova E."/>
            <person name="Leigh N.D."/>
            <person name="Simon A."/>
            <person name="Yun M.H."/>
        </authorList>
    </citation>
    <scope>NUCLEOTIDE SEQUENCE</scope>
    <source>
        <strain evidence="2">20211129_DDA</strain>
        <tissue evidence="2">Liver</tissue>
    </source>
</reference>
<gene>
    <name evidence="2" type="ORF">NDU88_003989</name>
</gene>
<dbReference type="EMBL" id="JANPWB010000008">
    <property type="protein sequence ID" value="KAJ1163531.1"/>
    <property type="molecule type" value="Genomic_DNA"/>
</dbReference>
<proteinExistence type="predicted"/>
<evidence type="ECO:0000313" key="2">
    <source>
        <dbReference type="EMBL" id="KAJ1163531.1"/>
    </source>
</evidence>
<accession>A0AAV7SHH5</accession>
<protein>
    <submittedName>
        <fullName evidence="2">Uncharacterized protein</fullName>
    </submittedName>
</protein>
<feature type="compositionally biased region" description="Low complexity" evidence="1">
    <location>
        <begin position="12"/>
        <end position="26"/>
    </location>
</feature>
<dbReference type="Proteomes" id="UP001066276">
    <property type="component" value="Chromosome 4_2"/>
</dbReference>
<evidence type="ECO:0000313" key="3">
    <source>
        <dbReference type="Proteomes" id="UP001066276"/>
    </source>
</evidence>
<organism evidence="2 3">
    <name type="scientific">Pleurodeles waltl</name>
    <name type="common">Iberian ribbed newt</name>
    <dbReference type="NCBI Taxonomy" id="8319"/>
    <lineage>
        <taxon>Eukaryota</taxon>
        <taxon>Metazoa</taxon>
        <taxon>Chordata</taxon>
        <taxon>Craniata</taxon>
        <taxon>Vertebrata</taxon>
        <taxon>Euteleostomi</taxon>
        <taxon>Amphibia</taxon>
        <taxon>Batrachia</taxon>
        <taxon>Caudata</taxon>
        <taxon>Salamandroidea</taxon>
        <taxon>Salamandridae</taxon>
        <taxon>Pleurodelinae</taxon>
        <taxon>Pleurodeles</taxon>
    </lineage>
</organism>
<sequence>MRRRPRARRTPEQATATQVTSVSSSAFKGPRRPSFHSRLPPPGSSGTGIPAHKARPCADAQALLRSPVRVPFGSSRTAQ</sequence>
<name>A0AAV7SHH5_PLEWA</name>
<feature type="region of interest" description="Disordered" evidence="1">
    <location>
        <begin position="1"/>
        <end position="54"/>
    </location>
</feature>
<dbReference type="AlphaFoldDB" id="A0AAV7SHH5"/>
<keyword evidence="3" id="KW-1185">Reference proteome</keyword>